<organism evidence="1 2">
    <name type="scientific">Roseimaritima ulvae</name>
    <dbReference type="NCBI Taxonomy" id="980254"/>
    <lineage>
        <taxon>Bacteria</taxon>
        <taxon>Pseudomonadati</taxon>
        <taxon>Planctomycetota</taxon>
        <taxon>Planctomycetia</taxon>
        <taxon>Pirellulales</taxon>
        <taxon>Pirellulaceae</taxon>
        <taxon>Roseimaritima</taxon>
    </lineage>
</organism>
<dbReference type="PANTHER" id="PTHR43737">
    <property type="entry name" value="BLL7424 PROTEIN"/>
    <property type="match status" value="1"/>
</dbReference>
<dbReference type="PANTHER" id="PTHR43737:SF1">
    <property type="entry name" value="DUF1501 DOMAIN-CONTAINING PROTEIN"/>
    <property type="match status" value="1"/>
</dbReference>
<name>A0A5B9QVK2_9BACT</name>
<protein>
    <recommendedName>
        <fullName evidence="3">Sulfatase</fullName>
    </recommendedName>
</protein>
<evidence type="ECO:0000313" key="1">
    <source>
        <dbReference type="EMBL" id="QEG41929.1"/>
    </source>
</evidence>
<dbReference type="InterPro" id="IPR006311">
    <property type="entry name" value="TAT_signal"/>
</dbReference>
<evidence type="ECO:0000313" key="2">
    <source>
        <dbReference type="Proteomes" id="UP000325286"/>
    </source>
</evidence>
<dbReference type="Gene3D" id="3.40.720.10">
    <property type="entry name" value="Alkaline Phosphatase, subunit A"/>
    <property type="match status" value="1"/>
</dbReference>
<dbReference type="OrthoDB" id="127333at2"/>
<dbReference type="RefSeq" id="WP_068137199.1">
    <property type="nucleotide sequence ID" value="NZ_CP042914.1"/>
</dbReference>
<dbReference type="SUPFAM" id="SSF53649">
    <property type="entry name" value="Alkaline phosphatase-like"/>
    <property type="match status" value="1"/>
</dbReference>
<dbReference type="InterPro" id="IPR010869">
    <property type="entry name" value="DUF1501"/>
</dbReference>
<dbReference type="EMBL" id="CP042914">
    <property type="protein sequence ID" value="QEG41929.1"/>
    <property type="molecule type" value="Genomic_DNA"/>
</dbReference>
<dbReference type="KEGG" id="rul:UC8_39570"/>
<accession>A0A5B9QVK2</accession>
<dbReference type="Pfam" id="PF07394">
    <property type="entry name" value="DUF1501"/>
    <property type="match status" value="1"/>
</dbReference>
<proteinExistence type="predicted"/>
<dbReference type="InterPro" id="IPR017850">
    <property type="entry name" value="Alkaline_phosphatase_core_sf"/>
</dbReference>
<dbReference type="PROSITE" id="PS51318">
    <property type="entry name" value="TAT"/>
    <property type="match status" value="1"/>
</dbReference>
<evidence type="ECO:0008006" key="3">
    <source>
        <dbReference type="Google" id="ProtNLM"/>
    </source>
</evidence>
<dbReference type="Proteomes" id="UP000325286">
    <property type="component" value="Chromosome"/>
</dbReference>
<gene>
    <name evidence="1" type="ORF">UC8_39570</name>
</gene>
<reference evidence="1 2" key="1">
    <citation type="submission" date="2019-08" db="EMBL/GenBank/DDBJ databases">
        <title>Deep-cultivation of Planctomycetes and their phenomic and genomic characterization uncovers novel biology.</title>
        <authorList>
            <person name="Wiegand S."/>
            <person name="Jogler M."/>
            <person name="Boedeker C."/>
            <person name="Pinto D."/>
            <person name="Vollmers J."/>
            <person name="Rivas-Marin E."/>
            <person name="Kohn T."/>
            <person name="Peeters S.H."/>
            <person name="Heuer A."/>
            <person name="Rast P."/>
            <person name="Oberbeckmann S."/>
            <person name="Bunk B."/>
            <person name="Jeske O."/>
            <person name="Meyerdierks A."/>
            <person name="Storesund J.E."/>
            <person name="Kallscheuer N."/>
            <person name="Luecker S."/>
            <person name="Lage O.M."/>
            <person name="Pohl T."/>
            <person name="Merkel B.J."/>
            <person name="Hornburger P."/>
            <person name="Mueller R.-W."/>
            <person name="Bruemmer F."/>
            <person name="Labrenz M."/>
            <person name="Spormann A.M."/>
            <person name="Op den Camp H."/>
            <person name="Overmann J."/>
            <person name="Amann R."/>
            <person name="Jetten M.S.M."/>
            <person name="Mascher T."/>
            <person name="Medema M.H."/>
            <person name="Devos D.P."/>
            <person name="Kaster A.-K."/>
            <person name="Ovreas L."/>
            <person name="Rohde M."/>
            <person name="Galperin M.Y."/>
            <person name="Jogler C."/>
        </authorList>
    </citation>
    <scope>NUCLEOTIDE SEQUENCE [LARGE SCALE GENOMIC DNA]</scope>
    <source>
        <strain evidence="1 2">UC8</strain>
    </source>
</reference>
<dbReference type="AlphaFoldDB" id="A0A5B9QVK2"/>
<sequence>MDNQPTPMQRLNRRHFFGRSSLGLGTAALATLLAEDAAAASSAGVLGELHHPPKAKRMISLFMSGGPSQMELFDHKPVLNELNGTELPDSVRKGQRLTGMSGNQSSLPVAGSLFKFARHGKSGTEVSELLPHTAKIVDDVCVVRSMFTEAINHDPAITFMQTGSQIAGRPSLGAWLSYGLGSESQQLPAFCVMISKNASGQPLYSRLWGSGFLPSTHQGVQFRAGRDPVLYLSNPPGVSAQSRRKLLDGLAELHESLYEQTLDPAVESRIAQYEMAYRMQSSVPEVADLSDEPQSTFDLYGEDAKQPGTFAANCLMARRLVERGVRFVQLFHQGWDQHGGLPGGIRKQCKNTDQASAALVSDLKQRGMLEDTLVAWGGEFGRTAYSQGALTATNYGRDHHPRCYSMWFAGGGVRPGTVYGATDDFSYNITENPVHVHDLNATLLHLLGVDHTRLTYRHQGRRYRLTDVEGELVEGILA</sequence>
<keyword evidence="2" id="KW-1185">Reference proteome</keyword>